<gene>
    <name evidence="3" type="ORF">Esi_0038_0071</name>
</gene>
<evidence type="ECO:0000256" key="1">
    <source>
        <dbReference type="ARBA" id="ARBA00010105"/>
    </source>
</evidence>
<organism evidence="3 4">
    <name type="scientific">Ectocarpus siliculosus</name>
    <name type="common">Brown alga</name>
    <name type="synonym">Conferva siliculosa</name>
    <dbReference type="NCBI Taxonomy" id="2880"/>
    <lineage>
        <taxon>Eukaryota</taxon>
        <taxon>Sar</taxon>
        <taxon>Stramenopiles</taxon>
        <taxon>Ochrophyta</taxon>
        <taxon>PX clade</taxon>
        <taxon>Phaeophyceae</taxon>
        <taxon>Ectocarpales</taxon>
        <taxon>Ectocarpaceae</taxon>
        <taxon>Ectocarpus</taxon>
    </lineage>
</organism>
<evidence type="ECO:0000313" key="3">
    <source>
        <dbReference type="EMBL" id="CBN77200.1"/>
    </source>
</evidence>
<dbReference type="InterPro" id="IPR003226">
    <property type="entry name" value="MYG1_exonuclease"/>
</dbReference>
<dbReference type="STRING" id="2880.D8LLY6"/>
<dbReference type="InParanoid" id="D8LLY6"/>
<dbReference type="FunCoup" id="D8LLY6">
    <property type="interactions" value="602"/>
</dbReference>
<feature type="region of interest" description="Disordered" evidence="2">
    <location>
        <begin position="201"/>
        <end position="220"/>
    </location>
</feature>
<dbReference type="AlphaFoldDB" id="D8LLY6"/>
<feature type="region of interest" description="Disordered" evidence="2">
    <location>
        <begin position="1"/>
        <end position="23"/>
    </location>
</feature>
<dbReference type="PANTHER" id="PTHR11215">
    <property type="entry name" value="METAL DEPENDENT HYDROLASE - RELATED"/>
    <property type="match status" value="1"/>
</dbReference>
<reference evidence="3 4" key="1">
    <citation type="journal article" date="2010" name="Nature">
        <title>The Ectocarpus genome and the independent evolution of multicellularity in brown algae.</title>
        <authorList>
            <person name="Cock J.M."/>
            <person name="Sterck L."/>
            <person name="Rouze P."/>
            <person name="Scornet D."/>
            <person name="Allen A.E."/>
            <person name="Amoutzias G."/>
            <person name="Anthouard V."/>
            <person name="Artiguenave F."/>
            <person name="Aury J.M."/>
            <person name="Badger J.H."/>
            <person name="Beszteri B."/>
            <person name="Billiau K."/>
            <person name="Bonnet E."/>
            <person name="Bothwell J.H."/>
            <person name="Bowler C."/>
            <person name="Boyen C."/>
            <person name="Brownlee C."/>
            <person name="Carrano C.J."/>
            <person name="Charrier B."/>
            <person name="Cho G.Y."/>
            <person name="Coelho S.M."/>
            <person name="Collen J."/>
            <person name="Corre E."/>
            <person name="Da Silva C."/>
            <person name="Delage L."/>
            <person name="Delaroque N."/>
            <person name="Dittami S.M."/>
            <person name="Doulbeau S."/>
            <person name="Elias M."/>
            <person name="Farnham G."/>
            <person name="Gachon C.M."/>
            <person name="Gschloessl B."/>
            <person name="Heesch S."/>
            <person name="Jabbari K."/>
            <person name="Jubin C."/>
            <person name="Kawai H."/>
            <person name="Kimura K."/>
            <person name="Kloareg B."/>
            <person name="Kupper F.C."/>
            <person name="Lang D."/>
            <person name="Le Bail A."/>
            <person name="Leblanc C."/>
            <person name="Lerouge P."/>
            <person name="Lohr M."/>
            <person name="Lopez P.J."/>
            <person name="Martens C."/>
            <person name="Maumus F."/>
            <person name="Michel G."/>
            <person name="Miranda-Saavedra D."/>
            <person name="Morales J."/>
            <person name="Moreau H."/>
            <person name="Motomura T."/>
            <person name="Nagasato C."/>
            <person name="Napoli C.A."/>
            <person name="Nelson D.R."/>
            <person name="Nyvall-Collen P."/>
            <person name="Peters A.F."/>
            <person name="Pommier C."/>
            <person name="Potin P."/>
            <person name="Poulain J."/>
            <person name="Quesneville H."/>
            <person name="Read B."/>
            <person name="Rensing S.A."/>
            <person name="Ritter A."/>
            <person name="Rousvoal S."/>
            <person name="Samanta M."/>
            <person name="Samson G."/>
            <person name="Schroeder D.C."/>
            <person name="Segurens B."/>
            <person name="Strittmatter M."/>
            <person name="Tonon T."/>
            <person name="Tregear J.W."/>
            <person name="Valentin K."/>
            <person name="von Dassow P."/>
            <person name="Yamagishi T."/>
            <person name="Van de Peer Y."/>
            <person name="Wincker P."/>
        </authorList>
    </citation>
    <scope>NUCLEOTIDE SEQUENCE [LARGE SCALE GENOMIC DNA]</scope>
    <source>
        <strain evidence="4">Ec32 / CCAP1310/4</strain>
    </source>
</reference>
<dbReference type="EMBL" id="FN648575">
    <property type="protein sequence ID" value="CBN77200.1"/>
    <property type="molecule type" value="Genomic_DNA"/>
</dbReference>
<dbReference type="PANTHER" id="PTHR11215:SF1">
    <property type="entry name" value="MYG1 EXONUCLEASE"/>
    <property type="match status" value="1"/>
</dbReference>
<evidence type="ECO:0000313" key="4">
    <source>
        <dbReference type="Proteomes" id="UP000002630"/>
    </source>
</evidence>
<evidence type="ECO:0000256" key="2">
    <source>
        <dbReference type="SAM" id="MobiDB-lite"/>
    </source>
</evidence>
<dbReference type="GO" id="GO:0005737">
    <property type="term" value="C:cytoplasm"/>
    <property type="evidence" value="ECO:0007669"/>
    <property type="project" value="TreeGrafter"/>
</dbReference>
<dbReference type="OrthoDB" id="10265310at2759"/>
<protein>
    <recommendedName>
        <fullName evidence="5">Metal-dependent protein hydrolase</fullName>
    </recommendedName>
</protein>
<keyword evidence="4" id="KW-1185">Reference proteome</keyword>
<dbReference type="GO" id="GO:0005634">
    <property type="term" value="C:nucleus"/>
    <property type="evidence" value="ECO:0007669"/>
    <property type="project" value="TreeGrafter"/>
</dbReference>
<dbReference type="Pfam" id="PF03690">
    <property type="entry name" value="MYG1_exonuc"/>
    <property type="match status" value="1"/>
</dbReference>
<evidence type="ECO:0008006" key="5">
    <source>
        <dbReference type="Google" id="ProtNLM"/>
    </source>
</evidence>
<dbReference type="EMBL" id="FN649742">
    <property type="protein sequence ID" value="CBN77200.1"/>
    <property type="molecule type" value="Genomic_DNA"/>
</dbReference>
<accession>D8LLY6</accession>
<dbReference type="Proteomes" id="UP000002630">
    <property type="component" value="Linkage Group LG17"/>
</dbReference>
<name>D8LLY6_ECTSI</name>
<dbReference type="OMA" id="FHCDEVV"/>
<dbReference type="eggNOG" id="KOG2948">
    <property type="taxonomic scope" value="Eukaryota"/>
</dbReference>
<proteinExistence type="inferred from homology"/>
<comment type="similarity">
    <text evidence="1">Belongs to the MYG1 family.</text>
</comment>
<sequence>MSEQPQQQQAKRHKSGSGTSTDMAEMGVDIRVPSGWVVGSTAVEGKKCIGTHSGSFHCDEALACAMLKILPEWSDAVIVRTRDEAELAKCDAVVDVGGVYDPTTLRFDHHQKTFHDTLSEENFQTRLSSAGLVYRHYGRQILKQLVEGTSVPEDVVDKKLYAKVYKNFVEHIDGIDNGVDVAKGADLSYDVSSHLSARVGQLNPSWNEPSDPEGPDGPNARFKKAMSLTGGELCRYVQGLAKSWWPGRAIVAESLARRKEDHPSGEIMVLTGFCPWKGHLLELEEEMGIAGELKYVLYAEGDPAGKWRIQAVPVSEGSFALRLPLAKPWLGLRDKELSEASGIEGGVFVHVNGFIGGNASKAGAMAMASKSLELAAAAAT</sequence>